<dbReference type="EMBL" id="JAQIIO010000015">
    <property type="protein sequence ID" value="MDA5095763.1"/>
    <property type="molecule type" value="Genomic_DNA"/>
</dbReference>
<dbReference type="InterPro" id="IPR002509">
    <property type="entry name" value="NODB_dom"/>
</dbReference>
<reference evidence="10 11" key="1">
    <citation type="submission" date="2023-01" db="EMBL/GenBank/DDBJ databases">
        <authorList>
            <person name="Yoon J.-W."/>
        </authorList>
    </citation>
    <scope>NUCLEOTIDE SEQUENCE [LARGE SCALE GENOMIC DNA]</scope>
    <source>
        <strain evidence="10 11">KMU-50</strain>
    </source>
</reference>
<dbReference type="PANTHER" id="PTHR43630">
    <property type="entry name" value="POLY-BETA-1,6-N-ACETYL-D-GLUCOSAMINE SYNTHASE"/>
    <property type="match status" value="1"/>
</dbReference>
<dbReference type="SUPFAM" id="SSF53448">
    <property type="entry name" value="Nucleotide-diphospho-sugar transferases"/>
    <property type="match status" value="1"/>
</dbReference>
<dbReference type="CDD" id="cd06423">
    <property type="entry name" value="CESA_like"/>
    <property type="match status" value="1"/>
</dbReference>
<comment type="function">
    <text evidence="1">Is involved in generating a small heat-stable compound (Nod), an acylated oligomer of N-acetylglucosamine, that stimulates mitosis in various plant protoplasts.</text>
</comment>
<comment type="similarity">
    <text evidence="2">Belongs to the glycosyltransferase 2 family.</text>
</comment>
<feature type="transmembrane region" description="Helical" evidence="8">
    <location>
        <begin position="730"/>
        <end position="752"/>
    </location>
</feature>
<feature type="transmembrane region" description="Helical" evidence="8">
    <location>
        <begin position="1013"/>
        <end position="1036"/>
    </location>
</feature>
<dbReference type="SUPFAM" id="SSF88713">
    <property type="entry name" value="Glycoside hydrolase/deacetylase"/>
    <property type="match status" value="1"/>
</dbReference>
<gene>
    <name evidence="10" type="ORF">O2N63_16860</name>
</gene>
<keyword evidence="6 10" id="KW-0808">Transferase</keyword>
<evidence type="ECO:0000256" key="7">
    <source>
        <dbReference type="ARBA" id="ARBA00032976"/>
    </source>
</evidence>
<comment type="caution">
    <text evidence="10">The sequence shown here is derived from an EMBL/GenBank/DDBJ whole genome shotgun (WGS) entry which is preliminary data.</text>
</comment>
<keyword evidence="8" id="KW-1133">Transmembrane helix</keyword>
<keyword evidence="5 10" id="KW-0328">Glycosyltransferase</keyword>
<evidence type="ECO:0000256" key="2">
    <source>
        <dbReference type="ARBA" id="ARBA00006739"/>
    </source>
</evidence>
<name>A0ABT4W732_9RHOB</name>
<evidence type="ECO:0000259" key="9">
    <source>
        <dbReference type="PROSITE" id="PS51677"/>
    </source>
</evidence>
<dbReference type="Gene3D" id="3.20.20.80">
    <property type="entry name" value="Glycosidases"/>
    <property type="match status" value="1"/>
</dbReference>
<dbReference type="RefSeq" id="WP_271055472.1">
    <property type="nucleotide sequence ID" value="NZ_JAQIIO010000015.1"/>
</dbReference>
<evidence type="ECO:0000256" key="8">
    <source>
        <dbReference type="SAM" id="Phobius"/>
    </source>
</evidence>
<dbReference type="GO" id="GO:0016757">
    <property type="term" value="F:glycosyltransferase activity"/>
    <property type="evidence" value="ECO:0007669"/>
    <property type="project" value="UniProtKB-KW"/>
</dbReference>
<dbReference type="InterPro" id="IPR029070">
    <property type="entry name" value="Chitinase_insertion_sf"/>
</dbReference>
<comment type="similarity">
    <text evidence="3">Belongs to the polysaccharide deacetylase family.</text>
</comment>
<evidence type="ECO:0000256" key="4">
    <source>
        <dbReference type="ARBA" id="ARBA00020071"/>
    </source>
</evidence>
<feature type="domain" description="NodB homology" evidence="9">
    <location>
        <begin position="500"/>
        <end position="689"/>
    </location>
</feature>
<dbReference type="InterPro" id="IPR029044">
    <property type="entry name" value="Nucleotide-diphossugar_trans"/>
</dbReference>
<dbReference type="Gene3D" id="3.20.20.370">
    <property type="entry name" value="Glycoside hydrolase/deacetylase"/>
    <property type="match status" value="1"/>
</dbReference>
<accession>A0ABT4W732</accession>
<dbReference type="InterPro" id="IPR011330">
    <property type="entry name" value="Glyco_hydro/deAcase_b/a-brl"/>
</dbReference>
<evidence type="ECO:0000256" key="3">
    <source>
        <dbReference type="ARBA" id="ARBA00010973"/>
    </source>
</evidence>
<dbReference type="PANTHER" id="PTHR43630:SF1">
    <property type="entry name" value="POLY-BETA-1,6-N-ACETYL-D-GLUCOSAMINE SYNTHASE"/>
    <property type="match status" value="1"/>
</dbReference>
<dbReference type="Gene3D" id="3.10.50.10">
    <property type="match status" value="1"/>
</dbReference>
<evidence type="ECO:0000313" key="10">
    <source>
        <dbReference type="EMBL" id="MDA5095763.1"/>
    </source>
</evidence>
<dbReference type="Pfam" id="PF01522">
    <property type="entry name" value="Polysacc_deac_1"/>
    <property type="match status" value="1"/>
</dbReference>
<dbReference type="Proteomes" id="UP001528040">
    <property type="component" value="Unassembled WGS sequence"/>
</dbReference>
<dbReference type="InterPro" id="IPR017853">
    <property type="entry name" value="GH"/>
</dbReference>
<keyword evidence="8" id="KW-0812">Transmembrane</keyword>
<evidence type="ECO:0000256" key="6">
    <source>
        <dbReference type="ARBA" id="ARBA00022679"/>
    </source>
</evidence>
<organism evidence="10 11">
    <name type="scientific">Aliiroseovarius salicola</name>
    <dbReference type="NCBI Taxonomy" id="3009082"/>
    <lineage>
        <taxon>Bacteria</taxon>
        <taxon>Pseudomonadati</taxon>
        <taxon>Pseudomonadota</taxon>
        <taxon>Alphaproteobacteria</taxon>
        <taxon>Rhodobacterales</taxon>
        <taxon>Paracoccaceae</taxon>
        <taxon>Aliiroseovarius</taxon>
    </lineage>
</organism>
<protein>
    <recommendedName>
        <fullName evidence="4">Chitooligosaccharide deacetylase</fullName>
    </recommendedName>
    <alternativeName>
        <fullName evidence="7">Nodulation protein B</fullName>
    </alternativeName>
</protein>
<keyword evidence="8" id="KW-0472">Membrane</keyword>
<feature type="transmembrane region" description="Helical" evidence="8">
    <location>
        <begin position="25"/>
        <end position="51"/>
    </location>
</feature>
<keyword evidence="11" id="KW-1185">Reference proteome</keyword>
<feature type="transmembrane region" description="Helical" evidence="8">
    <location>
        <begin position="1056"/>
        <end position="1078"/>
    </location>
</feature>
<dbReference type="PROSITE" id="PS51677">
    <property type="entry name" value="NODB"/>
    <property type="match status" value="1"/>
</dbReference>
<proteinExistence type="inferred from homology"/>
<dbReference type="SUPFAM" id="SSF51445">
    <property type="entry name" value="(Trans)glycosidases"/>
    <property type="match status" value="1"/>
</dbReference>
<evidence type="ECO:0000256" key="5">
    <source>
        <dbReference type="ARBA" id="ARBA00022676"/>
    </source>
</evidence>
<evidence type="ECO:0000313" key="11">
    <source>
        <dbReference type="Proteomes" id="UP001528040"/>
    </source>
</evidence>
<evidence type="ECO:0000256" key="1">
    <source>
        <dbReference type="ARBA" id="ARBA00003236"/>
    </source>
</evidence>
<dbReference type="Pfam" id="PF13641">
    <property type="entry name" value="Glyco_tranf_2_3"/>
    <property type="match status" value="1"/>
</dbReference>
<sequence>MKKTEKIKSKASAKPVFFDPTSHRLVFFSVSAIVFLILAAVWFTFFAAHIYETSLPPLAADGTTSIVENSQGNLSSPQTQIQKDPLAKVQSSPGVHSWADADNDNETVGKEVVAQAAPRFSKVHAFVPYWSKAGLVEARTNIAAIDVLLPEWFSVDGRSGELTSLPNDQRNKLLGIWGQHRDRISLLPVINAGVNQGENRLSWLTSPDQQEELIKAASALAEEKEFDGFCFDFAGASATEVEGIRTFALILKAEFDLKGKESCIIAAIEDELLKHPTIADLTDRLIVLAFQEPGPFSVPTPLADQIWFEQALSALLERVPAEQLVIALGSFGMDWVSGNPNPDYLNYFEITEAAAQHDSSIEMDAESLNSHVSFSDDEGHRHQIWFLDALSAFNQLARSPLDELLGIAIWPVSGGDPGVWDLISRMDPSSNDASVALQNIRSAPHVHYVGKGPLLSVRNPAIPGRRDLVLDDESGLIIDANYLELPRAFTVHLKGTMPKNTVILTFDDGPSRAYTPKILDILKEYDVPAVFFVVGSRVQSSPELVGRMVEEGHELGVHTYYHPNISEISGLRLRLELHASQELIKSVSGLNTNLFRAPYGFDENPETLEEAGVLNLIADEQYVVVGIEIDSSDWMRPGVENIVDTVTTLVDANQGNVVLLHDAGGNREQTIQALPKIIEALQEMDVSIVPLSSISEQGEIFHSREVIQEQDLLRDLSFWLIRALKTAITAAFFVLITIGIIRSVGVLVLALIKERRTHESGAPQLPVTVLIPAYCEETVITKAITSVLQSTYPIEEVIVIDDGSTDDTARVVSANFSSDPRVRLVRQNNQGKAEALNNGIGLITTPVFVAIDADTIIAPEAIGLLVKHFNDEKVGAVAGNVKVGNRRNLITRLQAVEYITAQNLDRRAFEVFNGIMVVPGSIGAWRTEAVLESGGYTLETIVEDADLTVSIIRSGYSVVFEPDAHAFTEAPETIPQWMRQRLRWHFGMLQIAWKHKSAFLERRPVGLFSIPDLVFFGAIASLFAPIADFVMVVNLIDIISQLGNAELARPESSAIVVAIAYIAYLLSDLVLAAIAFGLEPKEDKRLLPWVLTQRFFYRQIYWMVALRSVARALTGKFTGWRKITRTSSISPTATLGLSRAKVRHVFADKAPR</sequence>
<dbReference type="Gene3D" id="3.90.550.10">
    <property type="entry name" value="Spore Coat Polysaccharide Biosynthesis Protein SpsA, Chain A"/>
    <property type="match status" value="1"/>
</dbReference>